<evidence type="ECO:0000256" key="1">
    <source>
        <dbReference type="SAM" id="MobiDB-lite"/>
    </source>
</evidence>
<accession>A0A2M8QYI7</accession>
<evidence type="ECO:0000313" key="2">
    <source>
        <dbReference type="EMBL" id="PJG50636.1"/>
    </source>
</evidence>
<sequence length="85" mass="9020">MAASTAHDERARLGHGRGDLGASSEKSKSPKGRSLPIATTGRARLVCNEGDPEQVKAPTPTTARAMAQRQHAILRMSNAANSWRA</sequence>
<comment type="caution">
    <text evidence="2">The sequence shown here is derived from an EMBL/GenBank/DDBJ whole genome shotgun (WGS) entry which is preliminary data.</text>
</comment>
<protein>
    <submittedName>
        <fullName evidence="2">Uncharacterized protein</fullName>
    </submittedName>
</protein>
<evidence type="ECO:0000313" key="3">
    <source>
        <dbReference type="Proteomes" id="UP000231194"/>
    </source>
</evidence>
<feature type="compositionally biased region" description="Basic and acidic residues" evidence="1">
    <location>
        <begin position="1"/>
        <end position="18"/>
    </location>
</feature>
<dbReference type="AlphaFoldDB" id="A0A2M8QYI7"/>
<proteinExistence type="predicted"/>
<reference evidence="2 3" key="1">
    <citation type="submission" date="2017-11" db="EMBL/GenBank/DDBJ databases">
        <title>Bradyrhizobium forestalis sp. nov., an efficient nitrogen-fixing bacterium isolated from nodules of forest legume species in the Amazon.</title>
        <authorList>
            <person name="Costa E.M."/>
            <person name="Guimaraes A."/>
            <person name="Carvalho T.S."/>
            <person name="Rodrigues T.L."/>
            <person name="Ribeiro P.R.A."/>
            <person name="Lebbe L."/>
            <person name="Willems A."/>
            <person name="Moreira F.M.S."/>
        </authorList>
    </citation>
    <scope>NUCLEOTIDE SEQUENCE [LARGE SCALE GENOMIC DNA]</scope>
    <source>
        <strain evidence="2 3">INPA54B</strain>
    </source>
</reference>
<gene>
    <name evidence="2" type="ORF">CVM73_35165</name>
</gene>
<dbReference type="Proteomes" id="UP000231194">
    <property type="component" value="Unassembled WGS sequence"/>
</dbReference>
<organism evidence="2 3">
    <name type="scientific">Bradyrhizobium forestalis</name>
    <dbReference type="NCBI Taxonomy" id="1419263"/>
    <lineage>
        <taxon>Bacteria</taxon>
        <taxon>Pseudomonadati</taxon>
        <taxon>Pseudomonadota</taxon>
        <taxon>Alphaproteobacteria</taxon>
        <taxon>Hyphomicrobiales</taxon>
        <taxon>Nitrobacteraceae</taxon>
        <taxon>Bradyrhizobium</taxon>
    </lineage>
</organism>
<feature type="region of interest" description="Disordered" evidence="1">
    <location>
        <begin position="1"/>
        <end position="63"/>
    </location>
</feature>
<name>A0A2M8QYI7_9BRAD</name>
<keyword evidence="3" id="KW-1185">Reference proteome</keyword>
<dbReference type="EMBL" id="PGVG01000053">
    <property type="protein sequence ID" value="PJG50636.1"/>
    <property type="molecule type" value="Genomic_DNA"/>
</dbReference>